<dbReference type="GO" id="GO:0009313">
    <property type="term" value="P:oligosaccharide catabolic process"/>
    <property type="evidence" value="ECO:0007669"/>
    <property type="project" value="TreeGrafter"/>
</dbReference>
<dbReference type="GO" id="GO:0004556">
    <property type="term" value="F:alpha-amylase activity"/>
    <property type="evidence" value="ECO:0007669"/>
    <property type="project" value="TreeGrafter"/>
</dbReference>
<dbReference type="Gene3D" id="3.90.400.10">
    <property type="entry name" value="Oligo-1,6-glucosidase, Domain 2"/>
    <property type="match status" value="1"/>
</dbReference>
<dbReference type="InterPro" id="IPR013780">
    <property type="entry name" value="Glyco_hydro_b"/>
</dbReference>
<feature type="domain" description="Glycosyl hydrolase family 13 catalytic" evidence="4">
    <location>
        <begin position="13"/>
        <end position="406"/>
    </location>
</feature>
<comment type="caution">
    <text evidence="5">The sequence shown here is derived from an EMBL/GenBank/DDBJ whole genome shotgun (WGS) entry which is preliminary data.</text>
</comment>
<dbReference type="PANTHER" id="PTHR10357">
    <property type="entry name" value="ALPHA-AMYLASE FAMILY MEMBER"/>
    <property type="match status" value="1"/>
</dbReference>
<dbReference type="CDD" id="cd11333">
    <property type="entry name" value="AmyAc_SI_OligoGlu_DGase"/>
    <property type="match status" value="1"/>
</dbReference>
<dbReference type="InterPro" id="IPR045857">
    <property type="entry name" value="O16G_dom_2"/>
</dbReference>
<gene>
    <name evidence="5" type="ORF">Lp19_0853</name>
</gene>
<dbReference type="InterPro" id="IPR006047">
    <property type="entry name" value="GH13_cat_dom"/>
</dbReference>
<keyword evidence="2" id="KW-0378">Hydrolase</keyword>
<reference evidence="5 6" key="1">
    <citation type="submission" date="2016-03" db="EMBL/GenBank/DDBJ databases">
        <title>Comparative genomics of 54 Lactobacillus plantarum strains reveals genomic uncoupling from niche constraints.</title>
        <authorList>
            <person name="Martino M.E."/>
        </authorList>
    </citation>
    <scope>NUCLEOTIDE SEQUENCE [LARGE SCALE GENOMIC DNA]</scope>
    <source>
        <strain evidence="5 6">19.1</strain>
    </source>
</reference>
<evidence type="ECO:0000313" key="6">
    <source>
        <dbReference type="Proteomes" id="UP000076882"/>
    </source>
</evidence>
<accession>A0A162F246</accession>
<protein>
    <submittedName>
        <fullName evidence="5">Glucan 1 6-alpha-glucosidase</fullName>
    </submittedName>
</protein>
<dbReference type="Gene3D" id="2.60.40.1180">
    <property type="entry name" value="Golgi alpha-mannosidase II"/>
    <property type="match status" value="1"/>
</dbReference>
<evidence type="ECO:0000313" key="5">
    <source>
        <dbReference type="EMBL" id="KZU96877.1"/>
    </source>
</evidence>
<dbReference type="PANTHER" id="PTHR10357:SF179">
    <property type="entry name" value="NEUTRAL AND BASIC AMINO ACID TRANSPORT PROTEIN RBAT"/>
    <property type="match status" value="1"/>
</dbReference>
<evidence type="ECO:0000256" key="2">
    <source>
        <dbReference type="ARBA" id="ARBA00022801"/>
    </source>
</evidence>
<dbReference type="SMART" id="SM00642">
    <property type="entry name" value="Aamy"/>
    <property type="match status" value="1"/>
</dbReference>
<name>A0A162F246_LACPN</name>
<dbReference type="Gene3D" id="3.20.20.80">
    <property type="entry name" value="Glycosidases"/>
    <property type="match status" value="1"/>
</dbReference>
<dbReference type="InterPro" id="IPR017853">
    <property type="entry name" value="GH"/>
</dbReference>
<keyword evidence="3" id="KW-0326">Glycosidase</keyword>
<dbReference type="RefSeq" id="WP_046811025.1">
    <property type="nucleotide sequence ID" value="NZ_CP141335.1"/>
</dbReference>
<dbReference type="FunFam" id="3.90.400.10:FF:000002">
    <property type="entry name" value="Sucrose isomerase"/>
    <property type="match status" value="1"/>
</dbReference>
<dbReference type="SUPFAM" id="SSF51445">
    <property type="entry name" value="(Trans)glycosidases"/>
    <property type="match status" value="1"/>
</dbReference>
<dbReference type="SUPFAM" id="SSF51011">
    <property type="entry name" value="Glycosyl hydrolase domain"/>
    <property type="match status" value="1"/>
</dbReference>
<dbReference type="Proteomes" id="UP000076882">
    <property type="component" value="Unassembled WGS sequence"/>
</dbReference>
<evidence type="ECO:0000256" key="3">
    <source>
        <dbReference type="ARBA" id="ARBA00023295"/>
    </source>
</evidence>
<dbReference type="Pfam" id="PF00128">
    <property type="entry name" value="Alpha-amylase"/>
    <property type="match status" value="1"/>
</dbReference>
<organism evidence="5 6">
    <name type="scientific">Lactiplantibacillus plantarum</name>
    <name type="common">Lactobacillus plantarum</name>
    <dbReference type="NCBI Taxonomy" id="1590"/>
    <lineage>
        <taxon>Bacteria</taxon>
        <taxon>Bacillati</taxon>
        <taxon>Bacillota</taxon>
        <taxon>Bacilli</taxon>
        <taxon>Lactobacillales</taxon>
        <taxon>Lactobacillaceae</taxon>
        <taxon>Lactiplantibacillus</taxon>
    </lineage>
</organism>
<dbReference type="AlphaFoldDB" id="A0A162F246"/>
<dbReference type="EMBL" id="LUXM01000018">
    <property type="protein sequence ID" value="KZU96877.1"/>
    <property type="molecule type" value="Genomic_DNA"/>
</dbReference>
<dbReference type="NCBIfam" id="NF008183">
    <property type="entry name" value="PRK10933.1"/>
    <property type="match status" value="1"/>
</dbReference>
<sequence>MQAHWWQRATVYQIYPRSFQDSNGDGIGDIPGIISRLDYLATLGVDALWLSPVYKSPNADNGYDIADYQAIDPAYGTMADMDQLIAQAAQRGIKIVMDLVVNHTSDEHPWFVDACQNPDSPTRDYYVWADAVDGHAPNNLTSGFSGGSAWELDELTGQYFLHLFSKKQIDLNWQNPDLRRAIYRMMNFWIHKGIEGFRMDVIDMIAKEPRAKILVNGPHLHEYLHEMNRQTWRNRDFLTVGEAWSASPEDARQYSDEQREELSMVFQFGHLWADRQVGGEKWEQRPLDVAQLKQALYACQTTMATHGWNSLFWSNHDLPRAVSRFGATGQYRELSAKMLAIALHGLKGTPFVYQGEEIGMTDCPVATIDQVNDVEARTIYRQLRAQGDDAGTAMQKINIFNRDNARTPMQWTAKQHAGFTTGKPWLAINANYPRINVAAAQADHQSIWWTYQRLIRLRKQSAVLQQGEFTELSAVPAPIVAYTRNWQQTQWLICANFADTLITVDLPKRASELIISNYQDYPEQLGRVVLRPYEAFILALS</sequence>
<evidence type="ECO:0000259" key="4">
    <source>
        <dbReference type="SMART" id="SM00642"/>
    </source>
</evidence>
<dbReference type="PATRIC" id="fig|1590.148.peg.2065"/>
<dbReference type="FunFam" id="3.20.20.80:FF:000064">
    <property type="entry name" value="Oligo-1,6-glucosidase"/>
    <property type="match status" value="2"/>
</dbReference>
<comment type="similarity">
    <text evidence="1">Belongs to the glycosyl hydrolase 13 family.</text>
</comment>
<proteinExistence type="inferred from homology"/>
<evidence type="ECO:0000256" key="1">
    <source>
        <dbReference type="ARBA" id="ARBA00008061"/>
    </source>
</evidence>